<feature type="region of interest" description="Disordered" evidence="1">
    <location>
        <begin position="400"/>
        <end position="419"/>
    </location>
</feature>
<name>A0A5B9VZ50_9BACT</name>
<accession>A0A5B9VZ50</accession>
<protein>
    <submittedName>
        <fullName evidence="2">Uncharacterized protein</fullName>
    </submittedName>
</protein>
<dbReference type="AlphaFoldDB" id="A0A5B9VZ50"/>
<dbReference type="RefSeq" id="WP_246196486.1">
    <property type="nucleotide sequence ID" value="NZ_CP042997.1"/>
</dbReference>
<dbReference type="Proteomes" id="UP000324233">
    <property type="component" value="Chromosome"/>
</dbReference>
<reference evidence="2 3" key="1">
    <citation type="submission" date="2019-08" db="EMBL/GenBank/DDBJ databases">
        <title>Deep-cultivation of Planctomycetes and their phenomic and genomic characterization uncovers novel biology.</title>
        <authorList>
            <person name="Wiegand S."/>
            <person name="Jogler M."/>
            <person name="Boedeker C."/>
            <person name="Pinto D."/>
            <person name="Vollmers J."/>
            <person name="Rivas-Marin E."/>
            <person name="Kohn T."/>
            <person name="Peeters S.H."/>
            <person name="Heuer A."/>
            <person name="Rast P."/>
            <person name="Oberbeckmann S."/>
            <person name="Bunk B."/>
            <person name="Jeske O."/>
            <person name="Meyerdierks A."/>
            <person name="Storesund J.E."/>
            <person name="Kallscheuer N."/>
            <person name="Luecker S."/>
            <person name="Lage O.M."/>
            <person name="Pohl T."/>
            <person name="Merkel B.J."/>
            <person name="Hornburger P."/>
            <person name="Mueller R.-W."/>
            <person name="Bruemmer F."/>
            <person name="Labrenz M."/>
            <person name="Spormann A.M."/>
            <person name="Op den Camp H."/>
            <person name="Overmann J."/>
            <person name="Amann R."/>
            <person name="Jetten M.S.M."/>
            <person name="Mascher T."/>
            <person name="Medema M.H."/>
            <person name="Devos D.P."/>
            <person name="Kaster A.-K."/>
            <person name="Ovreas L."/>
            <person name="Rohde M."/>
            <person name="Galperin M.Y."/>
            <person name="Jogler C."/>
        </authorList>
    </citation>
    <scope>NUCLEOTIDE SEQUENCE [LARGE SCALE GENOMIC DNA]</scope>
    <source>
        <strain evidence="2 3">OJF2</strain>
    </source>
</reference>
<evidence type="ECO:0000313" key="3">
    <source>
        <dbReference type="Proteomes" id="UP000324233"/>
    </source>
</evidence>
<gene>
    <name evidence="2" type="ORF">OJF2_21920</name>
</gene>
<organism evidence="2 3">
    <name type="scientific">Aquisphaera giovannonii</name>
    <dbReference type="NCBI Taxonomy" id="406548"/>
    <lineage>
        <taxon>Bacteria</taxon>
        <taxon>Pseudomonadati</taxon>
        <taxon>Planctomycetota</taxon>
        <taxon>Planctomycetia</taxon>
        <taxon>Isosphaerales</taxon>
        <taxon>Isosphaeraceae</taxon>
        <taxon>Aquisphaera</taxon>
    </lineage>
</organism>
<evidence type="ECO:0000313" key="2">
    <source>
        <dbReference type="EMBL" id="QEH33686.1"/>
    </source>
</evidence>
<evidence type="ECO:0000256" key="1">
    <source>
        <dbReference type="SAM" id="MobiDB-lite"/>
    </source>
</evidence>
<proteinExistence type="predicted"/>
<feature type="compositionally biased region" description="Basic and acidic residues" evidence="1">
    <location>
        <begin position="406"/>
        <end position="419"/>
    </location>
</feature>
<sequence>MSDDASRPSESPSSPRMARDGVDLFEALDTTIQTGGPEAAIAKLIDDLDSAGDYRALLDALLLKARHDLGLPLLPWNSLSGLAEPGRGRFEERYVEAIRLVASRYLEAGEIPSAWSYFRAIGEPEPVAAALDRYAGTDDAEMLGRVIDVAFQQGANPRRGFELILEHYGTCSAITALEQAPPADPAIQVGCIGALIRHLHRELHSNVRADMARRGWTVTESPTIAGLIAGRDELFADEAYHVDVSHLSATVRYSILVTDRDALSLALDLAEYGRRLSPRLQFEGSPPFERTFEDHLDYLKALAGDDPEPALSRLRRRLESPAEDDFEATVPAQVLVNLLTRIGRHEEALELLAERLGHLPDQMLSCPGLTELALRSGRMDRLAVHSRRLGQAVSYLASRLQPARSANEERPTAAGKRTD</sequence>
<dbReference type="EMBL" id="CP042997">
    <property type="protein sequence ID" value="QEH33686.1"/>
    <property type="molecule type" value="Genomic_DNA"/>
</dbReference>
<dbReference type="KEGG" id="agv:OJF2_21920"/>
<keyword evidence="3" id="KW-1185">Reference proteome</keyword>